<evidence type="ECO:0000313" key="5">
    <source>
        <dbReference type="Proteomes" id="UP001610563"/>
    </source>
</evidence>
<gene>
    <name evidence="4" type="ORF">BJX66DRAFT_329676</name>
</gene>
<comment type="caution">
    <text evidence="4">The sequence shown here is derived from an EMBL/GenBank/DDBJ whole genome shotgun (WGS) entry which is preliminary data.</text>
</comment>
<feature type="transmembrane region" description="Helical" evidence="2">
    <location>
        <begin position="163"/>
        <end position="187"/>
    </location>
</feature>
<name>A0ABR4FNV1_9EURO</name>
<feature type="transmembrane region" description="Helical" evidence="2">
    <location>
        <begin position="238"/>
        <end position="260"/>
    </location>
</feature>
<dbReference type="PANTHER" id="PTHR38794:SF1">
    <property type="entry name" value="INTEGRAL MEMBRANE PROTEIN"/>
    <property type="match status" value="1"/>
</dbReference>
<evidence type="ECO:0000313" key="4">
    <source>
        <dbReference type="EMBL" id="KAL2784892.1"/>
    </source>
</evidence>
<feature type="transmembrane region" description="Helical" evidence="2">
    <location>
        <begin position="94"/>
        <end position="112"/>
    </location>
</feature>
<keyword evidence="2" id="KW-0472">Membrane</keyword>
<sequence>MARYPADSQAPAVIVLTRFLMVTLILGTLIRLATKWWKFSTFFRDDYYILLAMLASIAQAIAVSVAVEKGYGMHIGQLSDGQVAGILKAQYTSTFFYILGIAFSQLSFLIFVKHLARQSHYIYTALQIAIAVVAVTGIFGSAFQCHPQQWDYIHDRCFNRKAWFTYLGVSMIIVELAIIAQTVIVMVRVQTTWKKKANLTCVFLFRVLVPGALLSQIILTHTTINTPDPTSSTWSLTISTQLALCLSVITASTPQFVPVLRQLQTTGMRLDGMTRYTLSSSNNGQYGNSYGNSRSRSRSRSKFLTSSAARTRDESILELDNMSVPFAVTETTVTCGAAVDGHETGERMKSVDEVRDDDESQSSQTNIIRETRTWVVTEEHVKDMVQGQGSRQQR</sequence>
<accession>A0ABR4FNV1</accession>
<dbReference type="EMBL" id="JBFTWV010000163">
    <property type="protein sequence ID" value="KAL2784892.1"/>
    <property type="molecule type" value="Genomic_DNA"/>
</dbReference>
<feature type="transmembrane region" description="Helical" evidence="2">
    <location>
        <begin position="12"/>
        <end position="34"/>
    </location>
</feature>
<feature type="region of interest" description="Disordered" evidence="1">
    <location>
        <begin position="279"/>
        <end position="307"/>
    </location>
</feature>
<feature type="domain" description="Rhodopsin" evidence="3">
    <location>
        <begin position="30"/>
        <end position="261"/>
    </location>
</feature>
<keyword evidence="2" id="KW-1133">Transmembrane helix</keyword>
<evidence type="ECO:0000256" key="2">
    <source>
        <dbReference type="SAM" id="Phobius"/>
    </source>
</evidence>
<evidence type="ECO:0000256" key="1">
    <source>
        <dbReference type="SAM" id="MobiDB-lite"/>
    </source>
</evidence>
<protein>
    <recommendedName>
        <fullName evidence="3">Rhodopsin domain-containing protein</fullName>
    </recommendedName>
</protein>
<evidence type="ECO:0000259" key="3">
    <source>
        <dbReference type="Pfam" id="PF20684"/>
    </source>
</evidence>
<feature type="transmembrane region" description="Helical" evidence="2">
    <location>
        <begin position="46"/>
        <end position="67"/>
    </location>
</feature>
<dbReference type="InterPro" id="IPR049326">
    <property type="entry name" value="Rhodopsin_dom_fungi"/>
</dbReference>
<keyword evidence="2" id="KW-0812">Transmembrane</keyword>
<proteinExistence type="predicted"/>
<feature type="compositionally biased region" description="Low complexity" evidence="1">
    <location>
        <begin position="279"/>
        <end position="294"/>
    </location>
</feature>
<feature type="region of interest" description="Disordered" evidence="1">
    <location>
        <begin position="340"/>
        <end position="365"/>
    </location>
</feature>
<feature type="transmembrane region" description="Helical" evidence="2">
    <location>
        <begin position="121"/>
        <end position="143"/>
    </location>
</feature>
<dbReference type="Proteomes" id="UP001610563">
    <property type="component" value="Unassembled WGS sequence"/>
</dbReference>
<dbReference type="Pfam" id="PF20684">
    <property type="entry name" value="Fung_rhodopsin"/>
    <property type="match status" value="1"/>
</dbReference>
<keyword evidence="5" id="KW-1185">Reference proteome</keyword>
<feature type="compositionally biased region" description="Basic and acidic residues" evidence="1">
    <location>
        <begin position="340"/>
        <end position="353"/>
    </location>
</feature>
<feature type="transmembrane region" description="Helical" evidence="2">
    <location>
        <begin position="199"/>
        <end position="218"/>
    </location>
</feature>
<reference evidence="4 5" key="1">
    <citation type="submission" date="2024-07" db="EMBL/GenBank/DDBJ databases">
        <title>Section-level genome sequencing and comparative genomics of Aspergillus sections Usti and Cavernicolus.</title>
        <authorList>
            <consortium name="Lawrence Berkeley National Laboratory"/>
            <person name="Nybo J.L."/>
            <person name="Vesth T.C."/>
            <person name="Theobald S."/>
            <person name="Frisvad J.C."/>
            <person name="Larsen T.O."/>
            <person name="Kjaerboelling I."/>
            <person name="Rothschild-Mancinelli K."/>
            <person name="Lyhne E.K."/>
            <person name="Kogle M.E."/>
            <person name="Barry K."/>
            <person name="Clum A."/>
            <person name="Na H."/>
            <person name="Ledsgaard L."/>
            <person name="Lin J."/>
            <person name="Lipzen A."/>
            <person name="Kuo A."/>
            <person name="Riley R."/>
            <person name="Mondo S."/>
            <person name="Labutti K."/>
            <person name="Haridas S."/>
            <person name="Pangalinan J."/>
            <person name="Salamov A.A."/>
            <person name="Simmons B.A."/>
            <person name="Magnuson J.K."/>
            <person name="Chen J."/>
            <person name="Drula E."/>
            <person name="Henrissat B."/>
            <person name="Wiebenga A."/>
            <person name="Lubbers R.J."/>
            <person name="Gomes A.C."/>
            <person name="Makela M.R."/>
            <person name="Stajich J."/>
            <person name="Grigoriev I.V."/>
            <person name="Mortensen U.H."/>
            <person name="De Vries R.P."/>
            <person name="Baker S.E."/>
            <person name="Andersen M.R."/>
        </authorList>
    </citation>
    <scope>NUCLEOTIDE SEQUENCE [LARGE SCALE GENOMIC DNA]</scope>
    <source>
        <strain evidence="4 5">CBS 209.92</strain>
    </source>
</reference>
<organism evidence="4 5">
    <name type="scientific">Aspergillus keveii</name>
    <dbReference type="NCBI Taxonomy" id="714993"/>
    <lineage>
        <taxon>Eukaryota</taxon>
        <taxon>Fungi</taxon>
        <taxon>Dikarya</taxon>
        <taxon>Ascomycota</taxon>
        <taxon>Pezizomycotina</taxon>
        <taxon>Eurotiomycetes</taxon>
        <taxon>Eurotiomycetidae</taxon>
        <taxon>Eurotiales</taxon>
        <taxon>Aspergillaceae</taxon>
        <taxon>Aspergillus</taxon>
        <taxon>Aspergillus subgen. Nidulantes</taxon>
    </lineage>
</organism>
<dbReference type="PANTHER" id="PTHR38794">
    <property type="entry name" value="INTEGRAL MEMBRANE PROTEIN"/>
    <property type="match status" value="1"/>
</dbReference>